<dbReference type="OrthoDB" id="9800207at2"/>
<keyword evidence="2" id="KW-1003">Cell membrane</keyword>
<dbReference type="EMBL" id="FXXQ01000018">
    <property type="protein sequence ID" value="SMX25519.1"/>
    <property type="molecule type" value="Genomic_DNA"/>
</dbReference>
<keyword evidence="5 7" id="KW-1133">Transmembrane helix</keyword>
<feature type="transmembrane region" description="Helical" evidence="7">
    <location>
        <begin position="53"/>
        <end position="73"/>
    </location>
</feature>
<dbReference type="Proteomes" id="UP000201838">
    <property type="component" value="Unassembled WGS sequence"/>
</dbReference>
<name>A0A238J448_9RHOB</name>
<evidence type="ECO:0000256" key="7">
    <source>
        <dbReference type="SAM" id="Phobius"/>
    </source>
</evidence>
<proteinExistence type="predicted"/>
<gene>
    <name evidence="8" type="primary">pqiA_2</name>
    <name evidence="8" type="ORF">BOA8489_03663</name>
</gene>
<dbReference type="Pfam" id="PF04403">
    <property type="entry name" value="PqiA"/>
    <property type="match status" value="1"/>
</dbReference>
<feature type="transmembrane region" description="Helical" evidence="7">
    <location>
        <begin position="178"/>
        <end position="197"/>
    </location>
</feature>
<dbReference type="RefSeq" id="WP_093975706.1">
    <property type="nucleotide sequence ID" value="NZ_FXXQ01000018.1"/>
</dbReference>
<keyword evidence="4 7" id="KW-0812">Transmembrane</keyword>
<keyword evidence="6 7" id="KW-0472">Membrane</keyword>
<evidence type="ECO:0000256" key="4">
    <source>
        <dbReference type="ARBA" id="ARBA00022692"/>
    </source>
</evidence>
<dbReference type="InterPro" id="IPR007498">
    <property type="entry name" value="PqiA-like"/>
</dbReference>
<dbReference type="AlphaFoldDB" id="A0A238J448"/>
<evidence type="ECO:0000313" key="9">
    <source>
        <dbReference type="Proteomes" id="UP000201838"/>
    </source>
</evidence>
<organism evidence="8 9">
    <name type="scientific">Boseongicola aestuarii</name>
    <dbReference type="NCBI Taxonomy" id="1470561"/>
    <lineage>
        <taxon>Bacteria</taxon>
        <taxon>Pseudomonadati</taxon>
        <taxon>Pseudomonadota</taxon>
        <taxon>Alphaproteobacteria</taxon>
        <taxon>Rhodobacterales</taxon>
        <taxon>Paracoccaceae</taxon>
        <taxon>Boseongicola</taxon>
    </lineage>
</organism>
<keyword evidence="3" id="KW-0997">Cell inner membrane</keyword>
<accession>A0A238J448</accession>
<evidence type="ECO:0000256" key="2">
    <source>
        <dbReference type="ARBA" id="ARBA00022475"/>
    </source>
</evidence>
<feature type="transmembrane region" description="Helical" evidence="7">
    <location>
        <begin position="147"/>
        <end position="166"/>
    </location>
</feature>
<keyword evidence="9" id="KW-1185">Reference proteome</keyword>
<dbReference type="InterPro" id="IPR051800">
    <property type="entry name" value="PqiA-PqiB_transport"/>
</dbReference>
<feature type="transmembrane region" description="Helical" evidence="7">
    <location>
        <begin position="93"/>
        <end position="126"/>
    </location>
</feature>
<evidence type="ECO:0000256" key="3">
    <source>
        <dbReference type="ARBA" id="ARBA00022519"/>
    </source>
</evidence>
<protein>
    <submittedName>
        <fullName evidence="8">Paraquat-inducible protein A</fullName>
    </submittedName>
</protein>
<evidence type="ECO:0000256" key="1">
    <source>
        <dbReference type="ARBA" id="ARBA00004533"/>
    </source>
</evidence>
<evidence type="ECO:0000313" key="8">
    <source>
        <dbReference type="EMBL" id="SMX25519.1"/>
    </source>
</evidence>
<dbReference type="PANTHER" id="PTHR30462">
    <property type="entry name" value="INTERMEMBRANE TRANSPORT PROTEIN PQIB-RELATED"/>
    <property type="match status" value="1"/>
</dbReference>
<reference evidence="8 9" key="1">
    <citation type="submission" date="2017-05" db="EMBL/GenBank/DDBJ databases">
        <authorList>
            <person name="Song R."/>
            <person name="Chenine A.L."/>
            <person name="Ruprecht R.M."/>
        </authorList>
    </citation>
    <scope>NUCLEOTIDE SEQUENCE [LARGE SCALE GENOMIC DNA]</scope>
    <source>
        <strain evidence="8 9">CECT 8489</strain>
    </source>
</reference>
<evidence type="ECO:0000256" key="6">
    <source>
        <dbReference type="ARBA" id="ARBA00023136"/>
    </source>
</evidence>
<dbReference type="GO" id="GO:0005886">
    <property type="term" value="C:plasma membrane"/>
    <property type="evidence" value="ECO:0007669"/>
    <property type="project" value="UniProtKB-SubCell"/>
</dbReference>
<comment type="subcellular location">
    <subcellularLocation>
        <location evidence="1">Cell inner membrane</location>
    </subcellularLocation>
</comment>
<sequence>MERVGFTDPVLTARDAGLVGCRSCARAWPMGTEVCPNCGARVQSRSRRSLQRVWAWWLAGLICYVPANIYPMLETRTLVHTESATIVGGAVDLAAHGAYGIALIILVASVVIPVGKFVSIAFLALSVGRISRTSPEARHGVHEIVEYIGRWSMIDVFVVAILSSLVQLNAVAAIQPGPASLAFALSVIFTMLSAQAFDPRMIWDGIEDQKAGHL</sequence>
<evidence type="ECO:0000256" key="5">
    <source>
        <dbReference type="ARBA" id="ARBA00022989"/>
    </source>
</evidence>
<dbReference type="PANTHER" id="PTHR30462:SF3">
    <property type="entry name" value="INTERMEMBRANE TRANSPORT PROTEIN PQIA"/>
    <property type="match status" value="1"/>
</dbReference>